<evidence type="ECO:0008006" key="3">
    <source>
        <dbReference type="Google" id="ProtNLM"/>
    </source>
</evidence>
<accession>A0A6M4NTW1</accession>
<sequence>MEKKILFEMLSRRHPEYKGMIGHWDFLRATYEGGRDWFEKNIFPYMKEGDTEFKERVKRAYRFNHSREVVDLVNKYTFKGEIRRNTDDAPPSVKKFWLSSTRKRVSIDTYMRYISKLASVYGRIWVVVDNVVESVGESVAETRSQTYSYEVPPQDILDLSVDEDGDLRWILIRERVRDDVDPFTSTGEVGYQYRLWTSSDWTLFKVRFKDSKGGFELANVEFDMETGVHDLGIVPVFWVDHMISEGTYTAPSLIGDIAYLDRACANYLSNLDAIIQDQTFSQLAIPAQSLLPGEEGHSKIMEAGTKRIFTFDGADGGKPFFLSPDPKQAELIITSIKQIINEIYHSVGVAGERTKQDNSSGIDNSSGVAKAYDFERVNSLLVNKAASLELAELQMIKLVTKWAGENYEVAMEGKDKLVHYPRNFDTRTLYDELDISARIEALTAPIELKRYQLKQVIGKLYPFITEKEREEIETAIDKMDDSVDSLISGFKPSNQTTKEESDQDDKVEESEGSQQ</sequence>
<protein>
    <recommendedName>
        <fullName evidence="3">Phage portal protein</fullName>
    </recommendedName>
</protein>
<evidence type="ECO:0000256" key="1">
    <source>
        <dbReference type="SAM" id="MobiDB-lite"/>
    </source>
</evidence>
<dbReference type="RefSeq" id="WP_223289741.1">
    <property type="nucleotide sequence ID" value="NZ_MN629346.1"/>
</dbReference>
<keyword evidence="2" id="KW-0614">Plasmid</keyword>
<proteinExistence type="predicted"/>
<name>A0A6M4NTW1_AERCA</name>
<evidence type="ECO:0000313" key="2">
    <source>
        <dbReference type="EMBL" id="QJR99828.1"/>
    </source>
</evidence>
<reference evidence="2" key="1">
    <citation type="submission" date="2019-10" db="EMBL/GenBank/DDBJ databases">
        <authorList>
            <person name="Zhou D."/>
            <person name="Cheng Q."/>
        </authorList>
    </citation>
    <scope>NUCLEOTIDE SEQUENCE</scope>
    <source>
        <strain evidence="2">1507-17068</strain>
        <plasmid evidence="2">p717068-IMP</plasmid>
    </source>
</reference>
<dbReference type="EMBL" id="MN629346">
    <property type="protein sequence ID" value="QJR99828.1"/>
    <property type="molecule type" value="Genomic_DNA"/>
</dbReference>
<feature type="compositionally biased region" description="Acidic residues" evidence="1">
    <location>
        <begin position="501"/>
        <end position="515"/>
    </location>
</feature>
<dbReference type="AlphaFoldDB" id="A0A6M4NTW1"/>
<geneLocation type="plasmid" evidence="2">
    <name>p717068-IMP</name>
</geneLocation>
<feature type="region of interest" description="Disordered" evidence="1">
    <location>
        <begin position="484"/>
        <end position="515"/>
    </location>
</feature>
<organism evidence="2">
    <name type="scientific">Aeromonas caviae</name>
    <name type="common">Aeromonas punctata</name>
    <dbReference type="NCBI Taxonomy" id="648"/>
    <lineage>
        <taxon>Bacteria</taxon>
        <taxon>Pseudomonadati</taxon>
        <taxon>Pseudomonadota</taxon>
        <taxon>Gammaproteobacteria</taxon>
        <taxon>Aeromonadales</taxon>
        <taxon>Aeromonadaceae</taxon>
        <taxon>Aeromonas</taxon>
    </lineage>
</organism>